<dbReference type="PANTHER" id="PTHR47135:SF1">
    <property type="entry name" value="FIBRONECTIN TYPE III DOMAIN-CONTAINING PROTEIN 7"/>
    <property type="match status" value="1"/>
</dbReference>
<dbReference type="Pfam" id="PF00942">
    <property type="entry name" value="CBM_3"/>
    <property type="match status" value="2"/>
</dbReference>
<feature type="domain" description="Fibronectin type-III" evidence="1">
    <location>
        <begin position="453"/>
        <end position="533"/>
    </location>
</feature>
<dbReference type="SMART" id="SM00060">
    <property type="entry name" value="FN3"/>
    <property type="match status" value="8"/>
</dbReference>
<dbReference type="Pfam" id="PF00041">
    <property type="entry name" value="fn3"/>
    <property type="match status" value="4"/>
</dbReference>
<evidence type="ECO:0000313" key="3">
    <source>
        <dbReference type="EMBL" id="BCJ98209.1"/>
    </source>
</evidence>
<evidence type="ECO:0000259" key="1">
    <source>
        <dbReference type="PROSITE" id="PS50853"/>
    </source>
</evidence>
<dbReference type="Gene3D" id="2.60.40.710">
    <property type="entry name" value="Endoglucanase-like"/>
    <property type="match status" value="2"/>
</dbReference>
<dbReference type="Proteomes" id="UP000515703">
    <property type="component" value="Chromosome"/>
</dbReference>
<proteinExistence type="predicted"/>
<dbReference type="RefSeq" id="WP_185258554.1">
    <property type="nucleotide sequence ID" value="NZ_AP023368.1"/>
</dbReference>
<feature type="domain" description="Fibronectin type-III" evidence="1">
    <location>
        <begin position="372"/>
        <end position="452"/>
    </location>
</feature>
<sequence>MKQHIKKLSIFICIIMLLQVLDIYNYVFAEGTGYSEESGQEEEITGSLDIEPSAMVQAVTPAAIQLQMYNVDRSETSNTIYANFRIINNGDESVSLSDLKIRYYYMLGGEISQNFWCDWSSAGTSNVKGTIIRNDPLYQGADTYVEIGFIDGSGSLGAGSNVEIKTRFARTDWNNYKQSDDYSFNSTSTNYQDWSKAVVYAGGKVVWGEEPSILMPQITSAGVKMFNNGRNDSSTTIYPWFKLYNTGTLPFDLEDVKIRYYYTIDGEKDQNFWCDWSSAGSDNVTGTFVKIPFIANGLDYYYELGFKPGSGSLIAGDFEEIQTRFAKNDWSNYTQSNDYSFNAGASDYTEWTKIGVYIKGKLVWGEGLLFGVPQNIRSIATEKEINLSWDPVEGAKGFQVEVDGTILNQGMSTSYVQENLTPGTLHTYRVRAVNPIMNGDWTDPIEVWTLPDIPQNISASGMGNSISLSWDSVIGANGYDVEVQGAPVDNGLNTTYIQTGLDSNLQQTYRVRAKNSSGAGKWSGIIAKSTLSSVPSNIKYTSSDNGIRLTWDSAAGADGYDVEVDGESIISTSAAYYMHTGLSPYTGHFYRVRSKNTGGVSNWSEIIYASTLLQIPSNLGARVTPDGIIVTWDAVENADGYDIEVDGVMINNKNLTSYTHEGFLPNTEHFYRVRAKNGTAVSAWSEEITRKTYTGVPANLSANATSSEITLTWDPVVGAQGYELEADGTIINTGMNTFYNHKGLLPGSVHKYRVRAKNAAGASQWSEIVTKSTSLGTPSNLRSTTTSATSITIMWDKVQGADGYDVMVDGVIIDNGTSTSYTHTGLEPGSTHIYIVRAKSSGISGEWGQELSAWSGAIITPSNLGIPGNIKAIAASRSITLVWDEVKGATGYDIEVDGHLMNNGNETMYLHEGLLSLSSHVYRVRAKNLKTVGEWSDFIQAETSLGIPLNLGTEPQTTKMVIMWDPVEGATGYDVEADGEVFKNIENNKYIHDALQPNTMHSYRVRARGKEGVGEWSEIITDNTIPELVINIPADTMFNFVVVAPAKETSGEITVTVNYNADELEVLDLCGATQKSDITTGKVDGKRIVIDEFKKGRIVFRFLDTDETQTNVIKFISKTNTPSGVTYSID</sequence>
<reference evidence="3 4" key="2">
    <citation type="submission" date="2020-08" db="EMBL/GenBank/DDBJ databases">
        <authorList>
            <person name="Ueki A."/>
            <person name="Tonouchi A."/>
        </authorList>
    </citation>
    <scope>NUCLEOTIDE SEQUENCE [LARGE SCALE GENOMIC DNA]</scope>
    <source>
        <strain evidence="3 4">CTTW</strain>
    </source>
</reference>
<dbReference type="PROSITE" id="PS50853">
    <property type="entry name" value="FN3"/>
    <property type="match status" value="7"/>
</dbReference>
<feature type="domain" description="Fibronectin type-III" evidence="1">
    <location>
        <begin position="860"/>
        <end position="946"/>
    </location>
</feature>
<dbReference type="PANTHER" id="PTHR47135">
    <property type="entry name" value="FIBRONECTIN TYPE III DOMAIN-CONTAINING PROTEIN 7"/>
    <property type="match status" value="1"/>
</dbReference>
<feature type="domain" description="Fibronectin type-III" evidence="1">
    <location>
        <begin position="534"/>
        <end position="614"/>
    </location>
</feature>
<dbReference type="SUPFAM" id="SSF49265">
    <property type="entry name" value="Fibronectin type III"/>
    <property type="match status" value="4"/>
</dbReference>
<dbReference type="InterPro" id="IPR036116">
    <property type="entry name" value="FN3_sf"/>
</dbReference>
<accession>A0A7I8DIE9</accession>
<feature type="domain" description="Fibronectin type-III" evidence="1">
    <location>
        <begin position="696"/>
        <end position="776"/>
    </location>
</feature>
<feature type="domain" description="Fibronectin type-III" evidence="1">
    <location>
        <begin position="615"/>
        <end position="695"/>
    </location>
</feature>
<evidence type="ECO:0000259" key="2">
    <source>
        <dbReference type="PROSITE" id="PS51172"/>
    </source>
</evidence>
<keyword evidence="4" id="KW-1185">Reference proteome</keyword>
<dbReference type="InterPro" id="IPR013783">
    <property type="entry name" value="Ig-like_fold"/>
</dbReference>
<feature type="domain" description="Fibronectin type-III" evidence="1">
    <location>
        <begin position="777"/>
        <end position="858"/>
    </location>
</feature>
<dbReference type="InterPro" id="IPR003961">
    <property type="entry name" value="FN3_dom"/>
</dbReference>
<dbReference type="InterPro" id="IPR001956">
    <property type="entry name" value="CBM3"/>
</dbReference>
<dbReference type="GO" id="GO:0030248">
    <property type="term" value="F:cellulose binding"/>
    <property type="evidence" value="ECO:0007669"/>
    <property type="project" value="InterPro"/>
</dbReference>
<feature type="domain" description="CBM3" evidence="2">
    <location>
        <begin position="217"/>
        <end position="369"/>
    </location>
</feature>
<dbReference type="SUPFAM" id="SSF49384">
    <property type="entry name" value="Carbohydrate-binding domain"/>
    <property type="match status" value="2"/>
</dbReference>
<dbReference type="AlphaFoldDB" id="A0A7I8DIE9"/>
<protein>
    <submittedName>
        <fullName evidence="3">Uncharacterized protein</fullName>
    </submittedName>
</protein>
<name>A0A7I8DIE9_9FIRM</name>
<feature type="domain" description="CBM3" evidence="2">
    <location>
        <begin position="60"/>
        <end position="212"/>
    </location>
</feature>
<evidence type="ECO:0000313" key="4">
    <source>
        <dbReference type="Proteomes" id="UP000515703"/>
    </source>
</evidence>
<reference evidence="3 4" key="1">
    <citation type="submission" date="2020-08" db="EMBL/GenBank/DDBJ databases">
        <title>Draft genome sequencing of an Anaerocolumna strain isolated from anoxic soil subjected to BSD treatment.</title>
        <authorList>
            <person name="Uek A."/>
            <person name="Tonouchi A."/>
        </authorList>
    </citation>
    <scope>NUCLEOTIDE SEQUENCE [LARGE SCALE GENOMIC DNA]</scope>
    <source>
        <strain evidence="3 4">CTTW</strain>
    </source>
</reference>
<dbReference type="GO" id="GO:0005975">
    <property type="term" value="P:carbohydrate metabolic process"/>
    <property type="evidence" value="ECO:0007669"/>
    <property type="project" value="InterPro"/>
</dbReference>
<dbReference type="CDD" id="cd00063">
    <property type="entry name" value="FN3"/>
    <property type="match status" value="7"/>
</dbReference>
<dbReference type="EMBL" id="AP023368">
    <property type="protein sequence ID" value="BCJ98209.1"/>
    <property type="molecule type" value="Genomic_DNA"/>
</dbReference>
<dbReference type="InterPro" id="IPR008965">
    <property type="entry name" value="CBM2/CBM3_carb-bd_dom_sf"/>
</dbReference>
<dbReference type="PROSITE" id="PS51172">
    <property type="entry name" value="CBM3"/>
    <property type="match status" value="2"/>
</dbReference>
<dbReference type="Gene3D" id="2.60.40.10">
    <property type="entry name" value="Immunoglobulins"/>
    <property type="match status" value="8"/>
</dbReference>
<organism evidence="3 4">
    <name type="scientific">Anaerocolumna chitinilytica</name>
    <dbReference type="NCBI Taxonomy" id="1727145"/>
    <lineage>
        <taxon>Bacteria</taxon>
        <taxon>Bacillati</taxon>
        <taxon>Bacillota</taxon>
        <taxon>Clostridia</taxon>
        <taxon>Lachnospirales</taxon>
        <taxon>Lachnospiraceae</taxon>
        <taxon>Anaerocolumna</taxon>
    </lineage>
</organism>
<gene>
    <name evidence="3" type="ORF">bsdcttw_12500</name>
</gene>
<dbReference type="SMART" id="SM01067">
    <property type="entry name" value="CBM_3"/>
    <property type="match status" value="2"/>
</dbReference>
<dbReference type="InterPro" id="IPR036966">
    <property type="entry name" value="CBM3_sf"/>
</dbReference>
<dbReference type="KEGG" id="acht:bsdcttw_12500"/>